<evidence type="ECO:0000313" key="1">
    <source>
        <dbReference type="EMBL" id="TFK54908.1"/>
    </source>
</evidence>
<dbReference type="Proteomes" id="UP000305948">
    <property type="component" value="Unassembled WGS sequence"/>
</dbReference>
<accession>A0A5C3NFU6</accession>
<keyword evidence="2" id="KW-1185">Reference proteome</keyword>
<dbReference type="AlphaFoldDB" id="A0A5C3NFU6"/>
<organism evidence="1 2">
    <name type="scientific">Heliocybe sulcata</name>
    <dbReference type="NCBI Taxonomy" id="5364"/>
    <lineage>
        <taxon>Eukaryota</taxon>
        <taxon>Fungi</taxon>
        <taxon>Dikarya</taxon>
        <taxon>Basidiomycota</taxon>
        <taxon>Agaricomycotina</taxon>
        <taxon>Agaricomycetes</taxon>
        <taxon>Gloeophyllales</taxon>
        <taxon>Gloeophyllaceae</taxon>
        <taxon>Heliocybe</taxon>
    </lineage>
</organism>
<gene>
    <name evidence="1" type="ORF">OE88DRAFT_974744</name>
</gene>
<protein>
    <submittedName>
        <fullName evidence="1">Uncharacterized protein</fullName>
    </submittedName>
</protein>
<reference evidence="1 2" key="1">
    <citation type="journal article" date="2019" name="Nat. Ecol. Evol.">
        <title>Megaphylogeny resolves global patterns of mushroom evolution.</title>
        <authorList>
            <person name="Varga T."/>
            <person name="Krizsan K."/>
            <person name="Foldi C."/>
            <person name="Dima B."/>
            <person name="Sanchez-Garcia M."/>
            <person name="Sanchez-Ramirez S."/>
            <person name="Szollosi G.J."/>
            <person name="Szarkandi J.G."/>
            <person name="Papp V."/>
            <person name="Albert L."/>
            <person name="Andreopoulos W."/>
            <person name="Angelini C."/>
            <person name="Antonin V."/>
            <person name="Barry K.W."/>
            <person name="Bougher N.L."/>
            <person name="Buchanan P."/>
            <person name="Buyck B."/>
            <person name="Bense V."/>
            <person name="Catcheside P."/>
            <person name="Chovatia M."/>
            <person name="Cooper J."/>
            <person name="Damon W."/>
            <person name="Desjardin D."/>
            <person name="Finy P."/>
            <person name="Geml J."/>
            <person name="Haridas S."/>
            <person name="Hughes K."/>
            <person name="Justo A."/>
            <person name="Karasinski D."/>
            <person name="Kautmanova I."/>
            <person name="Kiss B."/>
            <person name="Kocsube S."/>
            <person name="Kotiranta H."/>
            <person name="LaButti K.M."/>
            <person name="Lechner B.E."/>
            <person name="Liimatainen K."/>
            <person name="Lipzen A."/>
            <person name="Lukacs Z."/>
            <person name="Mihaltcheva S."/>
            <person name="Morgado L.N."/>
            <person name="Niskanen T."/>
            <person name="Noordeloos M.E."/>
            <person name="Ohm R.A."/>
            <person name="Ortiz-Santana B."/>
            <person name="Ovrebo C."/>
            <person name="Racz N."/>
            <person name="Riley R."/>
            <person name="Savchenko A."/>
            <person name="Shiryaev A."/>
            <person name="Soop K."/>
            <person name="Spirin V."/>
            <person name="Szebenyi C."/>
            <person name="Tomsovsky M."/>
            <person name="Tulloss R.E."/>
            <person name="Uehling J."/>
            <person name="Grigoriev I.V."/>
            <person name="Vagvolgyi C."/>
            <person name="Papp T."/>
            <person name="Martin F.M."/>
            <person name="Miettinen O."/>
            <person name="Hibbett D.S."/>
            <person name="Nagy L.G."/>
        </authorList>
    </citation>
    <scope>NUCLEOTIDE SEQUENCE [LARGE SCALE GENOMIC DNA]</scope>
    <source>
        <strain evidence="1 2">OMC1185</strain>
    </source>
</reference>
<name>A0A5C3NFU6_9AGAM</name>
<proteinExistence type="predicted"/>
<sequence length="129" mass="14365">MCHNVSYISPLSSLTINTDNPTSLDYRRSLAHALRAFRSYRHPQAGLSKVELCLQHAAHTSRGSVTSARMTAHEAEFDTQCTGCNFRSCVRMMDLPVRNPIRISPTCCGDCTMRNLERPPVPMAEGRPS</sequence>
<dbReference type="EMBL" id="ML213505">
    <property type="protein sequence ID" value="TFK54908.1"/>
    <property type="molecule type" value="Genomic_DNA"/>
</dbReference>
<dbReference type="OrthoDB" id="3134980at2759"/>
<evidence type="ECO:0000313" key="2">
    <source>
        <dbReference type="Proteomes" id="UP000305948"/>
    </source>
</evidence>